<dbReference type="AlphaFoldDB" id="M5UQ45"/>
<proteinExistence type="predicted"/>
<dbReference type="EMBL" id="ANOH01000043">
    <property type="protein sequence ID" value="EMI58113.1"/>
    <property type="molecule type" value="Genomic_DNA"/>
</dbReference>
<protein>
    <submittedName>
        <fullName evidence="2">Uncharacterized protein</fullName>
    </submittedName>
</protein>
<evidence type="ECO:0000313" key="3">
    <source>
        <dbReference type="Proteomes" id="UP000011885"/>
    </source>
</evidence>
<evidence type="ECO:0000256" key="1">
    <source>
        <dbReference type="SAM" id="MobiDB-lite"/>
    </source>
</evidence>
<name>M5UQ45_9BACT</name>
<accession>M5UQ45</accession>
<sequence>MFADAHHSNEISDREASTPADAQRFIERIIQMKTQLSYKRSCTKFKPSSRSPKSRGRIRRLLLAALIGGASLWSTSSPSVAAELPFDKRGGISILVHEFHPTPTTSDAVEPIAPADTASVETKPNADASNIVAAVGTHDSVPVVIANETLSTPTAHRTSSQFNEMIAAAVSATAAKVGISVEQFLEPFAMVGPLASKPLATTPLAEKPANDAEATTEIPVDAVEESAIAVTTKPANPIADEPVQSVLTESVPSAQQLAEAVALNRWWQDETIDETDNEILNEIVQTEIETSIVENVVENAVENIAEDIVENTVESVVEEESTDLADALVANDLEDKFVGSAPVIVTIQEAYSPYDIAKRDLEMEYLDLTTVQPIHPKNYVSLPADDALALEDADTVEIAKEFESEELETEDAVAKTEDGTAAEIEVAQVDNNAAADDIEEVVAVSPDCLLDEWIHTASIWTENVRTTDVSVTAVGESVGTWFANFAIPAEANVAEEVPMMIVANETIPAPVPDAVPNAAPEPEAVVEMVATDAKDAPAEDIAAVSDEPISDEAVAEVAAAEPSDPSDSQEIVMMDVDGEKIPAPVADEAPNAVTEESFAVEESVAPASDALAADEIVMMDINGEKVPAPVADDVPNATPEEALAVEDNEHPSSDDVAVAEIVSVETAEDLQESDAADALEVVEIAEVAPKTDTLEQIAVSDSPEQQGENETVDSDQNDSESFQQAMSLSAIVAAINQWQNRTIAQILADIEPKEEPTALVELADASDVTEPTDADESVDAIESAEQVDDAEIEIANASEVSEETIIR</sequence>
<evidence type="ECO:0000313" key="2">
    <source>
        <dbReference type="EMBL" id="EMI58113.1"/>
    </source>
</evidence>
<keyword evidence="3" id="KW-1185">Reference proteome</keyword>
<reference evidence="2 3" key="1">
    <citation type="journal article" date="2013" name="Mar. Genomics">
        <title>Expression of sulfatases in Rhodopirellula baltica and the diversity of sulfatases in the genus Rhodopirellula.</title>
        <authorList>
            <person name="Wegner C.E."/>
            <person name="Richter-Heitmann T."/>
            <person name="Klindworth A."/>
            <person name="Klockow C."/>
            <person name="Richter M."/>
            <person name="Achstetter T."/>
            <person name="Glockner F.O."/>
            <person name="Harder J."/>
        </authorList>
    </citation>
    <scope>NUCLEOTIDE SEQUENCE [LARGE SCALE GENOMIC DNA]</scope>
    <source>
        <strain evidence="2 3">SM41</strain>
    </source>
</reference>
<organism evidence="2 3">
    <name type="scientific">Rhodopirellula sallentina SM41</name>
    <dbReference type="NCBI Taxonomy" id="1263870"/>
    <lineage>
        <taxon>Bacteria</taxon>
        <taxon>Pseudomonadati</taxon>
        <taxon>Planctomycetota</taxon>
        <taxon>Planctomycetia</taxon>
        <taxon>Pirellulales</taxon>
        <taxon>Pirellulaceae</taxon>
        <taxon>Rhodopirellula</taxon>
    </lineage>
</organism>
<comment type="caution">
    <text evidence="2">The sequence shown here is derived from an EMBL/GenBank/DDBJ whole genome shotgun (WGS) entry which is preliminary data.</text>
</comment>
<gene>
    <name evidence="2" type="ORF">RSSM_00443</name>
</gene>
<dbReference type="Proteomes" id="UP000011885">
    <property type="component" value="Unassembled WGS sequence"/>
</dbReference>
<dbReference type="PATRIC" id="fig|1263870.3.peg.484"/>
<feature type="region of interest" description="Disordered" evidence="1">
    <location>
        <begin position="698"/>
        <end position="722"/>
    </location>
</feature>